<dbReference type="InterPro" id="IPR006578">
    <property type="entry name" value="MADF-dom"/>
</dbReference>
<feature type="domain" description="BESS" evidence="3">
    <location>
        <begin position="173"/>
        <end position="212"/>
    </location>
</feature>
<sequence length="237" mass="26978">MLTSAGLTNSGELYLIYYLLVPYTHFATEDVCKKKWKGLRDTFKKEQNKERDRCRSGAGLGECRPWRFFAIMGFLAPFLESRETSGNFSQLRTEVRQMGPPAHPPSPQATNDVDQGSSQAGESASPSPLKQASDPPCTPPGPPPKRQRKERLTSFEERMLSAVEGLPRQSAPPDEDDLFFQGLMPILKRLPPRKKSQLKFKFHQMVYEAEMEAMERQSQSYLFIISSYLLTVIYLYS</sequence>
<protein>
    <recommendedName>
        <fullName evidence="3">BESS domain-containing protein</fullName>
    </recommendedName>
</protein>
<keyword evidence="5" id="KW-1185">Reference proteome</keyword>
<dbReference type="AlphaFoldDB" id="A0ABD1JXR0"/>
<organism evidence="4 5">
    <name type="scientific">Coilia grayii</name>
    <name type="common">Gray's grenadier anchovy</name>
    <dbReference type="NCBI Taxonomy" id="363190"/>
    <lineage>
        <taxon>Eukaryota</taxon>
        <taxon>Metazoa</taxon>
        <taxon>Chordata</taxon>
        <taxon>Craniata</taxon>
        <taxon>Vertebrata</taxon>
        <taxon>Euteleostomi</taxon>
        <taxon>Actinopterygii</taxon>
        <taxon>Neopterygii</taxon>
        <taxon>Teleostei</taxon>
        <taxon>Clupei</taxon>
        <taxon>Clupeiformes</taxon>
        <taxon>Clupeoidei</taxon>
        <taxon>Engraulidae</taxon>
        <taxon>Coilinae</taxon>
        <taxon>Coilia</taxon>
    </lineage>
</organism>
<proteinExistence type="predicted"/>
<dbReference type="InterPro" id="IPR039353">
    <property type="entry name" value="TF_Adf1"/>
</dbReference>
<dbReference type="InterPro" id="IPR004210">
    <property type="entry name" value="BESS_motif"/>
</dbReference>
<comment type="subcellular location">
    <subcellularLocation>
        <location evidence="1">Nucleus</location>
    </subcellularLocation>
</comment>
<feature type="region of interest" description="Disordered" evidence="2">
    <location>
        <begin position="95"/>
        <end position="150"/>
    </location>
</feature>
<gene>
    <name evidence="4" type="ORF">ACEWY4_013912</name>
</gene>
<dbReference type="Pfam" id="PF10545">
    <property type="entry name" value="MADF_DNA_bdg"/>
    <property type="match status" value="1"/>
</dbReference>
<reference evidence="4 5" key="1">
    <citation type="submission" date="2024-09" db="EMBL/GenBank/DDBJ databases">
        <title>A chromosome-level genome assembly of Gray's grenadier anchovy, Coilia grayii.</title>
        <authorList>
            <person name="Fu Z."/>
        </authorList>
    </citation>
    <scope>NUCLEOTIDE SEQUENCE [LARGE SCALE GENOMIC DNA]</scope>
    <source>
        <strain evidence="4">G4</strain>
        <tissue evidence="4">Muscle</tissue>
    </source>
</reference>
<dbReference type="Proteomes" id="UP001591681">
    <property type="component" value="Unassembled WGS sequence"/>
</dbReference>
<evidence type="ECO:0000313" key="4">
    <source>
        <dbReference type="EMBL" id="KAL2091649.1"/>
    </source>
</evidence>
<name>A0ABD1JXR0_9TELE</name>
<dbReference type="PROSITE" id="PS51031">
    <property type="entry name" value="BESS"/>
    <property type="match status" value="1"/>
</dbReference>
<keyword evidence="1" id="KW-0539">Nucleus</keyword>
<evidence type="ECO:0000259" key="3">
    <source>
        <dbReference type="PROSITE" id="PS51031"/>
    </source>
</evidence>
<evidence type="ECO:0000256" key="1">
    <source>
        <dbReference type="PROSITE-ProRule" id="PRU00371"/>
    </source>
</evidence>
<accession>A0ABD1JXR0</accession>
<dbReference type="PANTHER" id="PTHR12243">
    <property type="entry name" value="MADF DOMAIN TRANSCRIPTION FACTOR"/>
    <property type="match status" value="1"/>
</dbReference>
<evidence type="ECO:0000313" key="5">
    <source>
        <dbReference type="Proteomes" id="UP001591681"/>
    </source>
</evidence>
<comment type="caution">
    <text evidence="4">The sequence shown here is derived from an EMBL/GenBank/DDBJ whole genome shotgun (WGS) entry which is preliminary data.</text>
</comment>
<evidence type="ECO:0000256" key="2">
    <source>
        <dbReference type="SAM" id="MobiDB-lite"/>
    </source>
</evidence>
<dbReference type="PANTHER" id="PTHR12243:SF67">
    <property type="entry name" value="COREPRESSOR OF PANGOLIN, ISOFORM A-RELATED"/>
    <property type="match status" value="1"/>
</dbReference>
<dbReference type="Pfam" id="PF02944">
    <property type="entry name" value="BESS"/>
    <property type="match status" value="1"/>
</dbReference>
<dbReference type="GO" id="GO:0005634">
    <property type="term" value="C:nucleus"/>
    <property type="evidence" value="ECO:0007669"/>
    <property type="project" value="UniProtKB-SubCell"/>
</dbReference>
<dbReference type="EMBL" id="JBHFQA010000011">
    <property type="protein sequence ID" value="KAL2091649.1"/>
    <property type="molecule type" value="Genomic_DNA"/>
</dbReference>
<feature type="compositionally biased region" description="Polar residues" evidence="2">
    <location>
        <begin position="108"/>
        <end position="130"/>
    </location>
</feature>